<evidence type="ECO:0000313" key="3">
    <source>
        <dbReference type="EMBL" id="GEN78919.1"/>
    </source>
</evidence>
<keyword evidence="2" id="KW-1133">Transmembrane helix</keyword>
<dbReference type="Pfam" id="PF05949">
    <property type="entry name" value="DUF881"/>
    <property type="match status" value="1"/>
</dbReference>
<evidence type="ECO:0000256" key="1">
    <source>
        <dbReference type="ARBA" id="ARBA00009108"/>
    </source>
</evidence>
<name>A0A511YUQ2_9CELL</name>
<dbReference type="InterPro" id="IPR010273">
    <property type="entry name" value="DUF881"/>
</dbReference>
<comment type="caution">
    <text evidence="3">The sequence shown here is derived from an EMBL/GenBank/DDBJ whole genome shotgun (WGS) entry which is preliminary data.</text>
</comment>
<keyword evidence="2" id="KW-0472">Membrane</keyword>
<sequence>MTGRRVGRPLDASMGLLNDIANRALEPDYALAAARTRAHPASTRRRAGRTATAMLVAVLLGATIMVAVLQLRQPTGTGESPRELLAREIAERTGEATELAATRDRLTAEISAIQEEALSTDQSFLARLAETEIWSGASPVSGPGLVLVLEDGPDAVEDDDPEARVQDVDLQVVTNALWAAGAEAIAVNGHRLTSLSAIRSASQAVLVDLAPVLPPYRVEAIGDVRAMQTSFARSSAANHLTFLTGTYGITVSTSSETELRLPGAPSAALQYAGPVTGVASSDASEEKGSS</sequence>
<organism evidence="3 4">
    <name type="scientific">Actinotalea fermentans</name>
    <dbReference type="NCBI Taxonomy" id="43671"/>
    <lineage>
        <taxon>Bacteria</taxon>
        <taxon>Bacillati</taxon>
        <taxon>Actinomycetota</taxon>
        <taxon>Actinomycetes</taxon>
        <taxon>Micrococcales</taxon>
        <taxon>Cellulomonadaceae</taxon>
        <taxon>Actinotalea</taxon>
    </lineage>
</organism>
<evidence type="ECO:0000313" key="4">
    <source>
        <dbReference type="Proteomes" id="UP000321484"/>
    </source>
</evidence>
<dbReference type="AlphaFoldDB" id="A0A511YUQ2"/>
<dbReference type="PANTHER" id="PTHR37313:SF1">
    <property type="entry name" value="UPF0749 PROTEIN RV1823"/>
    <property type="match status" value="1"/>
</dbReference>
<dbReference type="PANTHER" id="PTHR37313">
    <property type="entry name" value="UPF0749 PROTEIN RV1825"/>
    <property type="match status" value="1"/>
</dbReference>
<accession>A0A511YUQ2</accession>
<comment type="similarity">
    <text evidence="1">Belongs to the UPF0749 family.</text>
</comment>
<dbReference type="Proteomes" id="UP000321484">
    <property type="component" value="Unassembled WGS sequence"/>
</dbReference>
<feature type="transmembrane region" description="Helical" evidence="2">
    <location>
        <begin position="51"/>
        <end position="71"/>
    </location>
</feature>
<dbReference type="GO" id="GO:0005886">
    <property type="term" value="C:plasma membrane"/>
    <property type="evidence" value="ECO:0007669"/>
    <property type="project" value="TreeGrafter"/>
</dbReference>
<evidence type="ECO:0000256" key="2">
    <source>
        <dbReference type="SAM" id="Phobius"/>
    </source>
</evidence>
<protein>
    <submittedName>
        <fullName evidence="3">Membrane protein</fullName>
    </submittedName>
</protein>
<dbReference type="OrthoDB" id="3218134at2"/>
<proteinExistence type="inferred from homology"/>
<gene>
    <name evidence="3" type="ORF">AFE02nite_06530</name>
</gene>
<dbReference type="Gene3D" id="3.30.70.1880">
    <property type="entry name" value="Protein of unknown function DUF881"/>
    <property type="match status" value="1"/>
</dbReference>
<dbReference type="EMBL" id="BJYK01000001">
    <property type="protein sequence ID" value="GEN78919.1"/>
    <property type="molecule type" value="Genomic_DNA"/>
</dbReference>
<keyword evidence="4" id="KW-1185">Reference proteome</keyword>
<keyword evidence="2" id="KW-0812">Transmembrane</keyword>
<reference evidence="3 4" key="1">
    <citation type="submission" date="2019-07" db="EMBL/GenBank/DDBJ databases">
        <title>Whole genome shotgun sequence of Actinotalea fermentans NBRC 105374.</title>
        <authorList>
            <person name="Hosoyama A."/>
            <person name="Uohara A."/>
            <person name="Ohji S."/>
            <person name="Ichikawa N."/>
        </authorList>
    </citation>
    <scope>NUCLEOTIDE SEQUENCE [LARGE SCALE GENOMIC DNA]</scope>
    <source>
        <strain evidence="3 4">NBRC 105374</strain>
    </source>
</reference>
<dbReference type="RefSeq" id="WP_146819074.1">
    <property type="nucleotide sequence ID" value="NZ_BJYK01000001.1"/>
</dbReference>